<feature type="domain" description="HTH araC/xylS-type" evidence="1">
    <location>
        <begin position="180"/>
        <end position="232"/>
    </location>
</feature>
<gene>
    <name evidence="2" type="ORF">ABV298_26890</name>
</gene>
<evidence type="ECO:0000313" key="2">
    <source>
        <dbReference type="EMBL" id="XCH23902.1"/>
    </source>
</evidence>
<dbReference type="InterPro" id="IPR018060">
    <property type="entry name" value="HTH_AraC"/>
</dbReference>
<reference evidence="2" key="1">
    <citation type="submission" date="2024-06" db="EMBL/GenBank/DDBJ databases">
        <title>Sequencing and assembly of the genome of Dyadobacter sp. strain 676, a symbiont of Cyamopsis tetragonoloba.</title>
        <authorList>
            <person name="Guro P."/>
            <person name="Sazanova A."/>
            <person name="Kuznetsova I."/>
            <person name="Belimov A."/>
            <person name="Safronova V."/>
        </authorList>
    </citation>
    <scope>NUCLEOTIDE SEQUENCE</scope>
    <source>
        <strain evidence="2">676</strain>
    </source>
</reference>
<organism evidence="2">
    <name type="scientific">Dyadobacter sp. 676</name>
    <dbReference type="NCBI Taxonomy" id="3088362"/>
    <lineage>
        <taxon>Bacteria</taxon>
        <taxon>Pseudomonadati</taxon>
        <taxon>Bacteroidota</taxon>
        <taxon>Cytophagia</taxon>
        <taxon>Cytophagales</taxon>
        <taxon>Spirosomataceae</taxon>
        <taxon>Dyadobacter</taxon>
    </lineage>
</organism>
<dbReference type="RefSeq" id="WP_353719226.1">
    <property type="nucleotide sequence ID" value="NZ_CP159289.1"/>
</dbReference>
<accession>A0AAU8FHQ3</accession>
<name>A0AAU8FHQ3_9BACT</name>
<dbReference type="GO" id="GO:0003700">
    <property type="term" value="F:DNA-binding transcription factor activity"/>
    <property type="evidence" value="ECO:0007669"/>
    <property type="project" value="InterPro"/>
</dbReference>
<proteinExistence type="predicted"/>
<sequence>MKEFNIDQTLNLVSCEARELEQSSRYGGLFGIAFVTEGEGVLSCDDDSWHYEEQAIFLLSPGHSFQFKSFYRTNLLTIFFDPFRIAGAADPFNGFTGIFRAVRDLFSAPGFPRHKEFKSETDRLAVTQLLRLVEAELGHLQDGSRELLVSSVALLVNLVKRNFSEVQRIDPAAYYSEETDRVLNDVRKMLRKNEHMTIQEIASALNTSQYNLNKMVIKGTGETLKTIISRYRSELSKARQLDLQI</sequence>
<evidence type="ECO:0000259" key="1">
    <source>
        <dbReference type="PROSITE" id="PS01124"/>
    </source>
</evidence>
<dbReference type="PROSITE" id="PS01124">
    <property type="entry name" value="HTH_ARAC_FAMILY_2"/>
    <property type="match status" value="1"/>
</dbReference>
<protein>
    <submittedName>
        <fullName evidence="2">AraC family transcriptional regulator</fullName>
    </submittedName>
</protein>
<dbReference type="GO" id="GO:0043565">
    <property type="term" value="F:sequence-specific DNA binding"/>
    <property type="evidence" value="ECO:0007669"/>
    <property type="project" value="InterPro"/>
</dbReference>
<dbReference type="AlphaFoldDB" id="A0AAU8FHQ3"/>
<dbReference type="EMBL" id="CP159289">
    <property type="protein sequence ID" value="XCH23902.1"/>
    <property type="molecule type" value="Genomic_DNA"/>
</dbReference>